<reference evidence="1 2" key="1">
    <citation type="submission" date="2020-07" db="EMBL/GenBank/DDBJ databases">
        <title>Sequencing the genomes of 1000 actinobacteria strains.</title>
        <authorList>
            <person name="Klenk H.-P."/>
        </authorList>
    </citation>
    <scope>NUCLEOTIDE SEQUENCE [LARGE SCALE GENOMIC DNA]</scope>
    <source>
        <strain evidence="1 2">DSM 19087</strain>
    </source>
</reference>
<evidence type="ECO:0000313" key="1">
    <source>
        <dbReference type="EMBL" id="NYI38093.1"/>
    </source>
</evidence>
<dbReference type="EMBL" id="JACBZN010000001">
    <property type="protein sequence ID" value="NYI38093.1"/>
    <property type="molecule type" value="Genomic_DNA"/>
</dbReference>
<accession>A0ABX2SJW4</accession>
<gene>
    <name evidence="1" type="ORF">BJ975_001468</name>
</gene>
<name>A0ABX2SJW4_9ACTN</name>
<organism evidence="1 2">
    <name type="scientific">Aeromicrobium tamlense</name>
    <dbReference type="NCBI Taxonomy" id="375541"/>
    <lineage>
        <taxon>Bacteria</taxon>
        <taxon>Bacillati</taxon>
        <taxon>Actinomycetota</taxon>
        <taxon>Actinomycetes</taxon>
        <taxon>Propionibacteriales</taxon>
        <taxon>Nocardioidaceae</taxon>
        <taxon>Aeromicrobium</taxon>
    </lineage>
</organism>
<evidence type="ECO:0000313" key="2">
    <source>
        <dbReference type="Proteomes" id="UP000587211"/>
    </source>
</evidence>
<keyword evidence="2" id="KW-1185">Reference proteome</keyword>
<sequence>MRPGGLASLEAARADGRWASAYAPQSAGEVPPDLRAALAEVPGAATVFDRLGRTEQYDLVLPLLKARSAEARSRHVAAAVDRLRPD</sequence>
<protein>
    <submittedName>
        <fullName evidence="1">Uncharacterized protein YdeI (YjbR/CyaY-like superfamily)</fullName>
    </submittedName>
</protein>
<comment type="caution">
    <text evidence="1">The sequence shown here is derived from an EMBL/GenBank/DDBJ whole genome shotgun (WGS) entry which is preliminary data.</text>
</comment>
<proteinExistence type="predicted"/>
<dbReference type="RefSeq" id="WP_218845759.1">
    <property type="nucleotide sequence ID" value="NZ_BAAAMP010000001.1"/>
</dbReference>
<dbReference type="Proteomes" id="UP000587211">
    <property type="component" value="Unassembled WGS sequence"/>
</dbReference>
<dbReference type="Pfam" id="PF13376">
    <property type="entry name" value="OmdA"/>
    <property type="match status" value="1"/>
</dbReference>